<dbReference type="SMART" id="SM00902">
    <property type="entry name" value="Fe_hyd_SSU"/>
    <property type="match status" value="1"/>
</dbReference>
<comment type="cofactor">
    <cofactor evidence="1">
        <name>[4Fe-4S] cluster</name>
        <dbReference type="ChEBI" id="CHEBI:49883"/>
    </cofactor>
</comment>
<keyword evidence="5" id="KW-0408">Iron</keyword>
<dbReference type="GO" id="GO:0008901">
    <property type="term" value="F:ferredoxin hydrogenase activity"/>
    <property type="evidence" value="ECO:0007669"/>
    <property type="project" value="InterPro"/>
</dbReference>
<dbReference type="InterPro" id="IPR000283">
    <property type="entry name" value="NADH_UbQ_OxRdtase_75kDa_su_CS"/>
</dbReference>
<dbReference type="GO" id="GO:0008137">
    <property type="term" value="F:NADH dehydrogenase (ubiquinone) activity"/>
    <property type="evidence" value="ECO:0007669"/>
    <property type="project" value="InterPro"/>
</dbReference>
<gene>
    <name evidence="10" type="ORF">HZF24_02540</name>
</gene>
<dbReference type="Pfam" id="PF10588">
    <property type="entry name" value="NADH-G_4Fe-4S_3"/>
    <property type="match status" value="1"/>
</dbReference>
<dbReference type="NCBIfam" id="TIGR02512">
    <property type="entry name" value="FeFe_hydrog_A"/>
    <property type="match status" value="1"/>
</dbReference>
<accession>A0A974BHL4</accession>
<evidence type="ECO:0000259" key="8">
    <source>
        <dbReference type="PROSITE" id="PS51379"/>
    </source>
</evidence>
<protein>
    <submittedName>
        <fullName evidence="10">Iron hydrogenase small subunit</fullName>
    </submittedName>
</protein>
<dbReference type="GO" id="GO:0005506">
    <property type="term" value="F:iron ion binding"/>
    <property type="evidence" value="ECO:0007669"/>
    <property type="project" value="InterPro"/>
</dbReference>
<evidence type="ECO:0000256" key="3">
    <source>
        <dbReference type="ARBA" id="ARBA00022723"/>
    </source>
</evidence>
<comment type="caution">
    <text evidence="10">The sequence shown here is derived from an EMBL/GenBank/DDBJ whole genome shotgun (WGS) entry which is preliminary data.</text>
</comment>
<dbReference type="PROSITE" id="PS00641">
    <property type="entry name" value="COMPLEX1_75K_1"/>
    <property type="match status" value="1"/>
</dbReference>
<dbReference type="RefSeq" id="WP_179237130.1">
    <property type="nucleotide sequence ID" value="NZ_JACBNQ010000002.1"/>
</dbReference>
<keyword evidence="3" id="KW-0479">Metal-binding</keyword>
<dbReference type="Gene3D" id="3.40.50.1780">
    <property type="match status" value="1"/>
</dbReference>
<dbReference type="InterPro" id="IPR019574">
    <property type="entry name" value="NADH_UbQ_OxRdtase_Gsu_4Fe4S-bd"/>
</dbReference>
<keyword evidence="4" id="KW-0677">Repeat</keyword>
<dbReference type="InterPro" id="IPR009016">
    <property type="entry name" value="Fe_hydrogenase"/>
</dbReference>
<dbReference type="PROSITE" id="PS51839">
    <property type="entry name" value="4FE4S_HC3"/>
    <property type="match status" value="1"/>
</dbReference>
<evidence type="ECO:0000313" key="10">
    <source>
        <dbReference type="EMBL" id="NYB73016.1"/>
    </source>
</evidence>
<dbReference type="GO" id="GO:0016020">
    <property type="term" value="C:membrane"/>
    <property type="evidence" value="ECO:0007669"/>
    <property type="project" value="InterPro"/>
</dbReference>
<dbReference type="NCBIfam" id="NF040763">
    <property type="entry name" value="FeFe_hydrog_A6"/>
    <property type="match status" value="1"/>
</dbReference>
<dbReference type="InterPro" id="IPR049830">
    <property type="entry name" value="HndD"/>
</dbReference>
<proteinExistence type="predicted"/>
<dbReference type="SUPFAM" id="SSF54862">
    <property type="entry name" value="4Fe-4S ferredoxins"/>
    <property type="match status" value="1"/>
</dbReference>
<dbReference type="InterPro" id="IPR001041">
    <property type="entry name" value="2Fe-2S_ferredoxin-type"/>
</dbReference>
<dbReference type="Gene3D" id="3.10.20.740">
    <property type="match status" value="1"/>
</dbReference>
<evidence type="ECO:0000259" key="7">
    <source>
        <dbReference type="PROSITE" id="PS51085"/>
    </source>
</evidence>
<feature type="domain" description="4Fe-4S ferredoxin-type" evidence="8">
    <location>
        <begin position="143"/>
        <end position="173"/>
    </location>
</feature>
<evidence type="ECO:0000256" key="1">
    <source>
        <dbReference type="ARBA" id="ARBA00001966"/>
    </source>
</evidence>
<evidence type="ECO:0000256" key="6">
    <source>
        <dbReference type="ARBA" id="ARBA00023014"/>
    </source>
</evidence>
<dbReference type="PROSITE" id="PS00198">
    <property type="entry name" value="4FE4S_FER_1"/>
    <property type="match status" value="1"/>
</dbReference>
<dbReference type="Proteomes" id="UP000611629">
    <property type="component" value="Unassembled WGS sequence"/>
</dbReference>
<dbReference type="Pfam" id="PF02256">
    <property type="entry name" value="Fe_hyd_SSU"/>
    <property type="match status" value="1"/>
</dbReference>
<dbReference type="InterPro" id="IPR004108">
    <property type="entry name" value="Fe_hydrogenase_lsu_C"/>
</dbReference>
<dbReference type="SMART" id="SM00929">
    <property type="entry name" value="NADH-G_4Fe-4S_3"/>
    <property type="match status" value="1"/>
</dbReference>
<dbReference type="InterPro" id="IPR003149">
    <property type="entry name" value="Fe_hydrogenase_ssu"/>
</dbReference>
<dbReference type="PANTHER" id="PTHR11615">
    <property type="entry name" value="NITRATE, FORMATE, IRON DEHYDROGENASE"/>
    <property type="match status" value="1"/>
</dbReference>
<dbReference type="GO" id="GO:0042773">
    <property type="term" value="P:ATP synthesis coupled electron transport"/>
    <property type="evidence" value="ECO:0007669"/>
    <property type="project" value="InterPro"/>
</dbReference>
<name>A0A974BHL4_SEDHY</name>
<feature type="domain" description="2Fe-2S ferredoxin-type" evidence="7">
    <location>
        <begin position="2"/>
        <end position="84"/>
    </location>
</feature>
<dbReference type="CDD" id="cd00207">
    <property type="entry name" value="fer2"/>
    <property type="match status" value="1"/>
</dbReference>
<dbReference type="EMBL" id="JACBNQ010000002">
    <property type="protein sequence ID" value="NYB73016.1"/>
    <property type="molecule type" value="Genomic_DNA"/>
</dbReference>
<evidence type="ECO:0000256" key="5">
    <source>
        <dbReference type="ARBA" id="ARBA00023004"/>
    </source>
</evidence>
<keyword evidence="2" id="KW-0004">4Fe-4S</keyword>
<evidence type="ECO:0000256" key="2">
    <source>
        <dbReference type="ARBA" id="ARBA00022485"/>
    </source>
</evidence>
<dbReference type="Pfam" id="PF12838">
    <property type="entry name" value="Fer4_7"/>
    <property type="match status" value="1"/>
</dbReference>
<dbReference type="SUPFAM" id="SSF53920">
    <property type="entry name" value="Fe-only hydrogenase"/>
    <property type="match status" value="1"/>
</dbReference>
<dbReference type="InterPro" id="IPR050340">
    <property type="entry name" value="Cytosolic_Fe-S_CAF"/>
</dbReference>
<dbReference type="PROSITE" id="PS51085">
    <property type="entry name" value="2FE2S_FER_2"/>
    <property type="match status" value="1"/>
</dbReference>
<dbReference type="SUPFAM" id="SSF54292">
    <property type="entry name" value="2Fe-2S ferredoxin-like"/>
    <property type="match status" value="1"/>
</dbReference>
<dbReference type="Gene3D" id="3.40.950.10">
    <property type="entry name" value="Fe-only Hydrogenase (Larger Subunit), Chain L, domain 3"/>
    <property type="match status" value="1"/>
</dbReference>
<evidence type="ECO:0000313" key="11">
    <source>
        <dbReference type="Proteomes" id="UP000611629"/>
    </source>
</evidence>
<dbReference type="GO" id="GO:0051539">
    <property type="term" value="F:4 iron, 4 sulfur cluster binding"/>
    <property type="evidence" value="ECO:0007669"/>
    <property type="project" value="UniProtKB-KW"/>
</dbReference>
<feature type="domain" description="4Fe-4S ferredoxin-type" evidence="8">
    <location>
        <begin position="182"/>
        <end position="215"/>
    </location>
</feature>
<keyword evidence="11" id="KW-1185">Reference proteome</keyword>
<dbReference type="FunFam" id="3.30.70.20:FF:000035">
    <property type="entry name" value="Iron hydrogenase 1"/>
    <property type="match status" value="1"/>
</dbReference>
<reference evidence="10" key="1">
    <citation type="submission" date="2020-07" db="EMBL/GenBank/DDBJ databases">
        <title>Genomic analysis of a strain of Sedimentibacter Hydroxybenzoicus DSM7310.</title>
        <authorList>
            <person name="Ma S."/>
        </authorList>
    </citation>
    <scope>NUCLEOTIDE SEQUENCE</scope>
    <source>
        <strain evidence="10">DSM 7310</strain>
    </source>
</reference>
<keyword evidence="6" id="KW-0411">Iron-sulfur</keyword>
<evidence type="ECO:0000256" key="4">
    <source>
        <dbReference type="ARBA" id="ARBA00022737"/>
    </source>
</evidence>
<dbReference type="AlphaFoldDB" id="A0A974BHL4"/>
<dbReference type="Pfam" id="PF02906">
    <property type="entry name" value="Fe_hyd_lg_C"/>
    <property type="match status" value="1"/>
</dbReference>
<dbReference type="Gene3D" id="3.30.70.20">
    <property type="match status" value="1"/>
</dbReference>
<dbReference type="InterPro" id="IPR036991">
    <property type="entry name" value="Fe_hydrogenase_ssu_sf"/>
</dbReference>
<dbReference type="InterPro" id="IPR017896">
    <property type="entry name" value="4Fe4S_Fe-S-bd"/>
</dbReference>
<dbReference type="Pfam" id="PF13510">
    <property type="entry name" value="Fer2_4"/>
    <property type="match status" value="1"/>
</dbReference>
<dbReference type="Gene3D" id="4.10.260.20">
    <property type="entry name" value="Iron hydrogenase, small subunit"/>
    <property type="match status" value="1"/>
</dbReference>
<dbReference type="InterPro" id="IPR036010">
    <property type="entry name" value="2Fe-2S_ferredoxin-like_sf"/>
</dbReference>
<dbReference type="PROSITE" id="PS51379">
    <property type="entry name" value="4FE4S_FER_2"/>
    <property type="match status" value="2"/>
</dbReference>
<dbReference type="InterPro" id="IPR013352">
    <property type="entry name" value="Fe_hydrogenase_subset"/>
</dbReference>
<dbReference type="InterPro" id="IPR017900">
    <property type="entry name" value="4Fe4S_Fe_S_CS"/>
</dbReference>
<evidence type="ECO:0000259" key="9">
    <source>
        <dbReference type="PROSITE" id="PS51839"/>
    </source>
</evidence>
<organism evidence="10 11">
    <name type="scientific">Sedimentibacter hydroxybenzoicus DSM 7310</name>
    <dbReference type="NCBI Taxonomy" id="1123245"/>
    <lineage>
        <taxon>Bacteria</taxon>
        <taxon>Bacillati</taxon>
        <taxon>Bacillota</taxon>
        <taxon>Tissierellia</taxon>
        <taxon>Sedimentibacter</taxon>
    </lineage>
</organism>
<feature type="domain" description="4Fe-4S His(Cys)3-ligated-type" evidence="9">
    <location>
        <begin position="84"/>
        <end position="123"/>
    </location>
</feature>
<sequence>MDKVNLTINGIQVSVPKDYTVLMAAREAGIDIPTLCYLKDINEIAACRVCVVEVDIKGVPMRNLPTSCVLQVQDGMNVKTNTAKVRNAVRMNVELILANHNRECLTCLRNGTCELQKLCDELGIKDIEFEGEKRESALDNLSHSIIRDGSKCILCGRCVSTCRDVQGIGILDFTRRGFNTEVAPAFDYSMKDVPCVYCGQCIQACPVAALRERTNIDDVWEAIDDPEKFVVVQTAPGVRASLGEEFGLPVGTDVTGKMVASLKRLGFDKVFDTNFSADLTILEEGTELLNRFKNGGKLPMITSCSPGWIRYCEINYPDFLDNLSTCKSPQQMFGAIVKSYYAQKEGIDPKKIVSVSVMPCTSKKTEANRPEMEVDGLRDVDFSITTRELGDMIKQARINFTKLPDEHPDSILGEYTGAGVIFGATGGVMEAALRTVADILTGKDLENVEYQNVRGIEGVKEASVVLPIEGKDTEIMVAVAHGTANAAKVLNAVRNGEKQYHFIEVMACPGGCVHGGGQSHVSAKARLDVNPKSKRADALYELDRSLPLRKSHKNPEVIKLYEEFLKEPNSHLSHKLLHTHYNKKSTYEIEQQEEFEKLLESLMH</sequence>